<dbReference type="AlphaFoldDB" id="A0A9X0AAT6"/>
<proteinExistence type="predicted"/>
<dbReference type="Proteomes" id="UP001152300">
    <property type="component" value="Unassembled WGS sequence"/>
</dbReference>
<keyword evidence="2" id="KW-1185">Reference proteome</keyword>
<organism evidence="1 2">
    <name type="scientific">Sclerotinia nivalis</name>
    <dbReference type="NCBI Taxonomy" id="352851"/>
    <lineage>
        <taxon>Eukaryota</taxon>
        <taxon>Fungi</taxon>
        <taxon>Dikarya</taxon>
        <taxon>Ascomycota</taxon>
        <taxon>Pezizomycotina</taxon>
        <taxon>Leotiomycetes</taxon>
        <taxon>Helotiales</taxon>
        <taxon>Sclerotiniaceae</taxon>
        <taxon>Sclerotinia</taxon>
    </lineage>
</organism>
<name>A0A9X0AAT6_9HELO</name>
<protein>
    <submittedName>
        <fullName evidence="1">Uncharacterized protein</fullName>
    </submittedName>
</protein>
<evidence type="ECO:0000313" key="1">
    <source>
        <dbReference type="EMBL" id="KAJ8058778.1"/>
    </source>
</evidence>
<evidence type="ECO:0000313" key="2">
    <source>
        <dbReference type="Proteomes" id="UP001152300"/>
    </source>
</evidence>
<comment type="caution">
    <text evidence="1">The sequence shown here is derived from an EMBL/GenBank/DDBJ whole genome shotgun (WGS) entry which is preliminary data.</text>
</comment>
<gene>
    <name evidence="1" type="ORF">OCU04_011767</name>
</gene>
<accession>A0A9X0AAT6</accession>
<sequence>MAFYRKPLVSLLNPTYKKSNSDCSKTTPAFTALSAASFPATSLCPETHRMQIVLCLQLDTSLQKDVKVSCKEPMKLERNRTTTSMLSKQIQMFKAILASGKAITALKPSNTTSASASYTSLHLPIAKLTSQSLHPSKYPTTPHPIFPFVCFDPSMKTTISSHENKL</sequence>
<dbReference type="EMBL" id="JAPEIS010000015">
    <property type="protein sequence ID" value="KAJ8058778.1"/>
    <property type="molecule type" value="Genomic_DNA"/>
</dbReference>
<reference evidence="1" key="1">
    <citation type="submission" date="2022-11" db="EMBL/GenBank/DDBJ databases">
        <title>Genome Resource of Sclerotinia nivalis Strain SnTB1, a Plant Pathogen Isolated from American Ginseng.</title>
        <authorList>
            <person name="Fan S."/>
        </authorList>
    </citation>
    <scope>NUCLEOTIDE SEQUENCE</scope>
    <source>
        <strain evidence="1">SnTB1</strain>
    </source>
</reference>